<reference evidence="2" key="1">
    <citation type="submission" date="2023-07" db="EMBL/GenBank/DDBJ databases">
        <title>Sequencing the genomes of 1000 actinobacteria strains.</title>
        <authorList>
            <person name="Klenk H.-P."/>
        </authorList>
    </citation>
    <scope>NUCLEOTIDE SEQUENCE</scope>
    <source>
        <strain evidence="2">DSM 44707</strain>
    </source>
</reference>
<evidence type="ECO:0000313" key="2">
    <source>
        <dbReference type="EMBL" id="MDR7276599.1"/>
    </source>
</evidence>
<evidence type="ECO:0000313" key="3">
    <source>
        <dbReference type="Proteomes" id="UP001183643"/>
    </source>
</evidence>
<evidence type="ECO:0000256" key="1">
    <source>
        <dbReference type="SAM" id="MobiDB-lite"/>
    </source>
</evidence>
<sequence length="99" mass="10326">MAGTHLNRAVRESVRPGYTAAGTVARSVGTPRVGSAARTVRMNETGPHRYASVSAPTGSRAGSSGPGSSESFFGAGHTEGWACMQRAGNLPPRRPLFRE</sequence>
<dbReference type="Proteomes" id="UP001183643">
    <property type="component" value="Unassembled WGS sequence"/>
</dbReference>
<organism evidence="2 3">
    <name type="scientific">Catenuloplanes atrovinosus</name>
    <dbReference type="NCBI Taxonomy" id="137266"/>
    <lineage>
        <taxon>Bacteria</taxon>
        <taxon>Bacillati</taxon>
        <taxon>Actinomycetota</taxon>
        <taxon>Actinomycetes</taxon>
        <taxon>Micromonosporales</taxon>
        <taxon>Micromonosporaceae</taxon>
        <taxon>Catenuloplanes</taxon>
    </lineage>
</organism>
<proteinExistence type="predicted"/>
<comment type="caution">
    <text evidence="2">The sequence shown here is derived from an EMBL/GenBank/DDBJ whole genome shotgun (WGS) entry which is preliminary data.</text>
</comment>
<name>A0AAE4CB87_9ACTN</name>
<dbReference type="EMBL" id="JAVDYB010000001">
    <property type="protein sequence ID" value="MDR7276599.1"/>
    <property type="molecule type" value="Genomic_DNA"/>
</dbReference>
<feature type="region of interest" description="Disordered" evidence="1">
    <location>
        <begin position="1"/>
        <end position="75"/>
    </location>
</feature>
<protein>
    <submittedName>
        <fullName evidence="2">Uncharacterized protein</fullName>
    </submittedName>
</protein>
<feature type="compositionally biased region" description="Low complexity" evidence="1">
    <location>
        <begin position="54"/>
        <end position="75"/>
    </location>
</feature>
<accession>A0AAE4CB87</accession>
<dbReference type="AlphaFoldDB" id="A0AAE4CB87"/>
<keyword evidence="3" id="KW-1185">Reference proteome</keyword>
<gene>
    <name evidence="2" type="ORF">J2S41_003377</name>
</gene>